<dbReference type="OrthoDB" id="3532430at2759"/>
<feature type="region of interest" description="Disordered" evidence="2">
    <location>
        <begin position="1"/>
        <end position="26"/>
    </location>
</feature>
<feature type="coiled-coil region" evidence="1">
    <location>
        <begin position="869"/>
        <end position="942"/>
    </location>
</feature>
<keyword evidence="1" id="KW-0175">Coiled coil</keyword>
<protein>
    <submittedName>
        <fullName evidence="3">Uncharacterized protein</fullName>
    </submittedName>
</protein>
<proteinExistence type="predicted"/>
<feature type="region of interest" description="Disordered" evidence="2">
    <location>
        <begin position="1020"/>
        <end position="1057"/>
    </location>
</feature>
<gene>
    <name evidence="3" type="ORF">BDY21DRAFT_359524</name>
</gene>
<feature type="compositionally biased region" description="Basic residues" evidence="2">
    <location>
        <begin position="48"/>
        <end position="57"/>
    </location>
</feature>
<name>A0A6A6NM93_9PEZI</name>
<dbReference type="EMBL" id="MU001711">
    <property type="protein sequence ID" value="KAF2452363.1"/>
    <property type="molecule type" value="Genomic_DNA"/>
</dbReference>
<organism evidence="3 4">
    <name type="scientific">Lineolata rhizophorae</name>
    <dbReference type="NCBI Taxonomy" id="578093"/>
    <lineage>
        <taxon>Eukaryota</taxon>
        <taxon>Fungi</taxon>
        <taxon>Dikarya</taxon>
        <taxon>Ascomycota</taxon>
        <taxon>Pezizomycotina</taxon>
        <taxon>Dothideomycetes</taxon>
        <taxon>Dothideomycetes incertae sedis</taxon>
        <taxon>Lineolatales</taxon>
        <taxon>Lineolataceae</taxon>
        <taxon>Lineolata</taxon>
    </lineage>
</organism>
<keyword evidence="4" id="KW-1185">Reference proteome</keyword>
<feature type="coiled-coil region" evidence="1">
    <location>
        <begin position="519"/>
        <end position="666"/>
    </location>
</feature>
<feature type="coiled-coil region" evidence="1">
    <location>
        <begin position="695"/>
        <end position="733"/>
    </location>
</feature>
<sequence length="1057" mass="119512">MGDTGLNPPRRRKRRSSDQTAAAAGVVEYPKLPEDVADLKAAVQPSRGRSRGRPAKKTRLEKSPELPDLVCGDEDMADNAEDPIPSDGTTVVVDESSAKHVRFSSPTKHTGCPSSPLKPSPSSSLTPHMRRYSLSPAYAAASKKQKEENRRSSLPAKLFSPGGQSTAGQVQFTPLRSVLDERSKRRLRRSHLSEEINSIDEHKRDDARKDKELRQALDEIRRRESQLKELTLELELQRQMSIDVGSSDDHRAKTKELEARVATLTHEKEEMLNSRVPELTTDDGMDSDVDMNDSAVEADDMQVYIPDDDMSLAEMAQNTPGTSTFANLLRRSTDNGDMVEQGTQVAFPDPNHEKEIKNFEDTVFALTREAADARAALRVLSVELDNLGFAKPGENTTAILPAIRAAFHNAREELEHLLPGGSPDELTNVQVMNTMLGHIRSIAEVEGDRDDLHTKISDMSDRNKYLETLWITIDKENDSRKREILELQDRLTSIDAAVKDRDNAIAEKDSLLASFGEDNENQTASIEKLKLALESYRKEVDSLQGLIFRMESDHNAQYAAQEEARNELLSTMQAQLDREVIAREEAQNDVIAKSVHIQDLEQEVEKAFQNIDELKAQLTSAQEQLSRTLQQRDIADEEIAERMAEISSMQKELEEAKEWISELRTELSEVTTLSRAERRQREAAESEVHLRGKKIDSLNERLQEERTKITELIERMDKRAEENNEIVKKMSEDAAAEKERLLAEILVESNQKHAAEELAAQRSTIMAELEKDLRSSQDELQNTVAQGARDITSKKEEISKLASELESSKSMHAKLTRDSKTTISNLDSRIKELSDVVKARDAAIKMITKDAEAAEGNFYRADKERQHEIAALRSDLDKANTQAAKLGREKASLERRVEDEAKTMLEIEERHHKEMSKLTNTIYELQERINGLESELEQTQSARRIEVGELEERVCSMEQMLTVREGEIADRDQLIHDLDQERRSLLDRMKVVMQELRDSQRHAQLKTEEKAAKFLAAEEKHLDSPVGKRSTQAFRHASLRSNRDSGVGMSEQEMEMA</sequence>
<feature type="region of interest" description="Disordered" evidence="2">
    <location>
        <begin position="41"/>
        <end position="172"/>
    </location>
</feature>
<evidence type="ECO:0000313" key="4">
    <source>
        <dbReference type="Proteomes" id="UP000799766"/>
    </source>
</evidence>
<dbReference type="AlphaFoldDB" id="A0A6A6NM93"/>
<feature type="compositionally biased region" description="Acidic residues" evidence="2">
    <location>
        <begin position="71"/>
        <end position="81"/>
    </location>
</feature>
<evidence type="ECO:0000313" key="3">
    <source>
        <dbReference type="EMBL" id="KAF2452363.1"/>
    </source>
</evidence>
<evidence type="ECO:0000256" key="2">
    <source>
        <dbReference type="SAM" id="MobiDB-lite"/>
    </source>
</evidence>
<dbReference type="PANTHER" id="PTHR43049:SF1">
    <property type="entry name" value="EARLY ENDOSOME ANTIGEN"/>
    <property type="match status" value="1"/>
</dbReference>
<feature type="compositionally biased region" description="Low complexity" evidence="2">
    <location>
        <begin position="113"/>
        <end position="127"/>
    </location>
</feature>
<feature type="coiled-coil region" evidence="1">
    <location>
        <begin position="210"/>
        <end position="274"/>
    </location>
</feature>
<accession>A0A6A6NM93</accession>
<dbReference type="Proteomes" id="UP000799766">
    <property type="component" value="Unassembled WGS sequence"/>
</dbReference>
<reference evidence="3" key="1">
    <citation type="journal article" date="2020" name="Stud. Mycol.">
        <title>101 Dothideomycetes genomes: a test case for predicting lifestyles and emergence of pathogens.</title>
        <authorList>
            <person name="Haridas S."/>
            <person name="Albert R."/>
            <person name="Binder M."/>
            <person name="Bloem J."/>
            <person name="Labutti K."/>
            <person name="Salamov A."/>
            <person name="Andreopoulos B."/>
            <person name="Baker S."/>
            <person name="Barry K."/>
            <person name="Bills G."/>
            <person name="Bluhm B."/>
            <person name="Cannon C."/>
            <person name="Castanera R."/>
            <person name="Culley D."/>
            <person name="Daum C."/>
            <person name="Ezra D."/>
            <person name="Gonzalez J."/>
            <person name="Henrissat B."/>
            <person name="Kuo A."/>
            <person name="Liang C."/>
            <person name="Lipzen A."/>
            <person name="Lutzoni F."/>
            <person name="Magnuson J."/>
            <person name="Mondo S."/>
            <person name="Nolan M."/>
            <person name="Ohm R."/>
            <person name="Pangilinan J."/>
            <person name="Park H.-J."/>
            <person name="Ramirez L."/>
            <person name="Alfaro M."/>
            <person name="Sun H."/>
            <person name="Tritt A."/>
            <person name="Yoshinaga Y."/>
            <person name="Zwiers L.-H."/>
            <person name="Turgeon B."/>
            <person name="Goodwin S."/>
            <person name="Spatafora J."/>
            <person name="Crous P."/>
            <person name="Grigoriev I."/>
        </authorList>
    </citation>
    <scope>NUCLEOTIDE SEQUENCE</scope>
    <source>
        <strain evidence="3">ATCC 16933</strain>
    </source>
</reference>
<feature type="compositionally biased region" description="Polar residues" evidence="2">
    <location>
        <begin position="162"/>
        <end position="172"/>
    </location>
</feature>
<dbReference type="PANTHER" id="PTHR43049">
    <property type="entry name" value="EARLY ENDOSOME ANTIGEN"/>
    <property type="match status" value="1"/>
</dbReference>
<evidence type="ECO:0000256" key="1">
    <source>
        <dbReference type="SAM" id="Coils"/>
    </source>
</evidence>